<organism evidence="1 2">
    <name type="scientific">Levilactobacillus brevis KB290</name>
    <dbReference type="NCBI Taxonomy" id="1001583"/>
    <lineage>
        <taxon>Bacteria</taxon>
        <taxon>Bacillati</taxon>
        <taxon>Bacillota</taxon>
        <taxon>Bacilli</taxon>
        <taxon>Lactobacillales</taxon>
        <taxon>Lactobacillaceae</taxon>
        <taxon>Levilactobacillus</taxon>
    </lineage>
</organism>
<dbReference type="HOGENOM" id="CLU_3044580_0_0_9"/>
<sequence>MLKIKKIEVAFFASTKTTLGAFPTSTHPLGGLFSTLHFDDRLFYLSSNGAIWHQ</sequence>
<evidence type="ECO:0000313" key="2">
    <source>
        <dbReference type="Proteomes" id="UP000012042"/>
    </source>
</evidence>
<dbReference type="KEGG" id="lbk:LVISKB_0968"/>
<dbReference type="AlphaFoldDB" id="M5ACQ7"/>
<name>M5ACQ7_LEVBR</name>
<accession>M5ACQ7</accession>
<gene>
    <name evidence="1" type="ORF">LVISKB_0968</name>
</gene>
<proteinExistence type="predicted"/>
<dbReference type="Proteomes" id="UP000012042">
    <property type="component" value="Chromosome"/>
</dbReference>
<protein>
    <submittedName>
        <fullName evidence="1">Uncharacterized protein</fullName>
    </submittedName>
</protein>
<evidence type="ECO:0000313" key="1">
    <source>
        <dbReference type="EMBL" id="BAN06603.1"/>
    </source>
</evidence>
<reference evidence="1 2" key="1">
    <citation type="journal article" date="2013" name="PLoS ONE">
        <title>Genomic Analysis by Deep Sequencing of the Probiotic Lactobacillus brevis KB290 Harboring Nine Plasmids Reveals Genomic Stability.</title>
        <authorList>
            <person name="Fukao M."/>
            <person name="Oshima K."/>
            <person name="Morita H."/>
            <person name="Toh H."/>
            <person name="Suda W."/>
            <person name="Kim S.W."/>
            <person name="Suzuki S."/>
            <person name="Yakabe T."/>
            <person name="Hattori M."/>
            <person name="Yajima N."/>
        </authorList>
    </citation>
    <scope>NUCLEOTIDE SEQUENCE [LARGE SCALE GENOMIC DNA]</scope>
    <source>
        <strain evidence="1 2">KB290</strain>
    </source>
</reference>
<dbReference type="EMBL" id="AP012167">
    <property type="protein sequence ID" value="BAN06603.1"/>
    <property type="molecule type" value="Genomic_DNA"/>
</dbReference>